<evidence type="ECO:0000256" key="12">
    <source>
        <dbReference type="SAM" id="MobiDB-lite"/>
    </source>
</evidence>
<feature type="signal peptide" evidence="13">
    <location>
        <begin position="1"/>
        <end position="16"/>
    </location>
</feature>
<dbReference type="SUPFAM" id="SSF57180">
    <property type="entry name" value="Cellulose-binding domain"/>
    <property type="match status" value="1"/>
</dbReference>
<evidence type="ECO:0000256" key="7">
    <source>
        <dbReference type="ARBA" id="ARBA00023180"/>
    </source>
</evidence>
<dbReference type="InterPro" id="IPR001722">
    <property type="entry name" value="Glyco_hydro_7"/>
</dbReference>
<dbReference type="Pfam" id="PF00840">
    <property type="entry name" value="Glyco_hydro_7"/>
    <property type="match status" value="1"/>
</dbReference>
<dbReference type="SMART" id="SM00236">
    <property type="entry name" value="fCBD"/>
    <property type="match status" value="1"/>
</dbReference>
<dbReference type="PANTHER" id="PTHR33753:SF2">
    <property type="entry name" value="GLYCOSIDE HYDROLASE FAMILY 7 PROTEIN"/>
    <property type="match status" value="1"/>
</dbReference>
<evidence type="ECO:0000256" key="8">
    <source>
        <dbReference type="ARBA" id="ARBA00023277"/>
    </source>
</evidence>
<reference evidence="15" key="1">
    <citation type="submission" date="2020-05" db="EMBL/GenBank/DDBJ databases">
        <title>Phylogenomic resolution of chytrid fungi.</title>
        <authorList>
            <person name="Stajich J.E."/>
            <person name="Amses K."/>
            <person name="Simmons R."/>
            <person name="Seto K."/>
            <person name="Myers J."/>
            <person name="Bonds A."/>
            <person name="Quandt C.A."/>
            <person name="Barry K."/>
            <person name="Liu P."/>
            <person name="Grigoriev I."/>
            <person name="Longcore J.E."/>
            <person name="James T.Y."/>
        </authorList>
    </citation>
    <scope>NUCLEOTIDE SEQUENCE</scope>
    <source>
        <strain evidence="15">PLAUS21</strain>
    </source>
</reference>
<dbReference type="PROSITE" id="PS00562">
    <property type="entry name" value="CBM1_1"/>
    <property type="match status" value="1"/>
</dbReference>
<dbReference type="PANTHER" id="PTHR33753">
    <property type="entry name" value="1,4-BETA-D-GLUCAN CELLOBIOHYDROLASE B"/>
    <property type="match status" value="1"/>
</dbReference>
<dbReference type="AlphaFoldDB" id="A0AAD5YAN7"/>
<organism evidence="15 16">
    <name type="scientific">Boothiomyces macroporosus</name>
    <dbReference type="NCBI Taxonomy" id="261099"/>
    <lineage>
        <taxon>Eukaryota</taxon>
        <taxon>Fungi</taxon>
        <taxon>Fungi incertae sedis</taxon>
        <taxon>Chytridiomycota</taxon>
        <taxon>Chytridiomycota incertae sedis</taxon>
        <taxon>Chytridiomycetes</taxon>
        <taxon>Rhizophydiales</taxon>
        <taxon>Terramycetaceae</taxon>
        <taxon>Boothiomyces</taxon>
    </lineage>
</organism>
<comment type="similarity">
    <text evidence="2 11">Belongs to the glycosyl hydrolase 7 (cellulase C) family.</text>
</comment>
<keyword evidence="10 11" id="KW-0624">Polysaccharide degradation</keyword>
<dbReference type="EC" id="3.2.1.-" evidence="11"/>
<dbReference type="GO" id="GO:0005576">
    <property type="term" value="C:extracellular region"/>
    <property type="evidence" value="ECO:0007669"/>
    <property type="project" value="InterPro"/>
</dbReference>
<evidence type="ECO:0000256" key="9">
    <source>
        <dbReference type="ARBA" id="ARBA00023295"/>
    </source>
</evidence>
<evidence type="ECO:0000259" key="14">
    <source>
        <dbReference type="PROSITE" id="PS51164"/>
    </source>
</evidence>
<keyword evidence="16" id="KW-1185">Reference proteome</keyword>
<feature type="chain" id="PRO_5041963444" description="Glucanase" evidence="13">
    <location>
        <begin position="17"/>
        <end position="533"/>
    </location>
</feature>
<dbReference type="SUPFAM" id="SSF49899">
    <property type="entry name" value="Concanavalin A-like lectins/glucanases"/>
    <property type="match status" value="1"/>
</dbReference>
<evidence type="ECO:0000256" key="6">
    <source>
        <dbReference type="ARBA" id="ARBA00023157"/>
    </source>
</evidence>
<keyword evidence="3 13" id="KW-0732">Signal</keyword>
<comment type="catalytic activity">
    <reaction evidence="1">
        <text>Hydrolysis of (1-&gt;4)-beta-D-glucosidic linkages in cellulose and cellotetraose, releasing cellobiose from the non-reducing ends of the chains.</text>
        <dbReference type="EC" id="3.2.1.91"/>
    </reaction>
</comment>
<dbReference type="InterPro" id="IPR035971">
    <property type="entry name" value="CBD_sf"/>
</dbReference>
<sequence>MYTKILYAALTKLVAADCSALYAQCGGQGWNGPTCCVAGSYCSAQNQYYSQCIAGNSPNPPPSVQPPSPTQNPTQPVDPTCTVTNVVASTIVVTSTAPVGPPPSSTIYPPPPPTPSGIPIGPGTVTPNYLPPFPITINGKKAATSLTIDANWRWIHTKTGYTNCYDNGWSQTLCPDAATCAQNCVLEGVSQSQWQGTYGVTVQGNQAKLGLVTGSNIGSRLYLLDPSSNSYQGFLLKNREFSFTVDTSTLGCGINGALYFVQMQLSNSNPAAAGPAFGTGYGDAQCPTDIKYVNGTPNVGKTPIQVCSPEMDIWEANSVCHAMTPHACKYSGVNVCKDDVDCGNGANRPSGQCDKDGADYNPYRVGDTTYYGVGKTIDTSKPMTVITQFITNDGTDHGDLVQINRIFKQNGVTIKGYNITDASANARKAEFGEPNVFKALGGLKKMGDLLETPMVLVMSVWGDTAFNMEWLDSVYPEGSTKPGSIRGSCPAGTYQQSINANQNSWVQYSDVQVRVPTNNSLALSLPMLNYRMP</sequence>
<gene>
    <name evidence="15" type="ORF">HK103_006476</name>
</gene>
<keyword evidence="7" id="KW-0325">Glycoprotein</keyword>
<proteinExistence type="inferred from homology"/>
<evidence type="ECO:0000313" key="15">
    <source>
        <dbReference type="EMBL" id="KAJ3261167.1"/>
    </source>
</evidence>
<evidence type="ECO:0000313" key="16">
    <source>
        <dbReference type="Proteomes" id="UP001210925"/>
    </source>
</evidence>
<dbReference type="InterPro" id="IPR037019">
    <property type="entry name" value="Glyco_hydro_7_sf"/>
</dbReference>
<feature type="region of interest" description="Disordered" evidence="12">
    <location>
        <begin position="59"/>
        <end position="79"/>
    </location>
</feature>
<dbReference type="Proteomes" id="UP001210925">
    <property type="component" value="Unassembled WGS sequence"/>
</dbReference>
<dbReference type="GO" id="GO:0030245">
    <property type="term" value="P:cellulose catabolic process"/>
    <property type="evidence" value="ECO:0007669"/>
    <property type="project" value="UniProtKB-KW"/>
</dbReference>
<evidence type="ECO:0000256" key="4">
    <source>
        <dbReference type="ARBA" id="ARBA00022801"/>
    </source>
</evidence>
<accession>A0AAD5YAN7</accession>
<keyword evidence="5 11" id="KW-0136">Cellulose degradation</keyword>
<name>A0AAD5YAN7_9FUNG</name>
<dbReference type="GO" id="GO:0030248">
    <property type="term" value="F:cellulose binding"/>
    <property type="evidence" value="ECO:0007669"/>
    <property type="project" value="InterPro"/>
</dbReference>
<keyword evidence="4 11" id="KW-0378">Hydrolase</keyword>
<evidence type="ECO:0000256" key="3">
    <source>
        <dbReference type="ARBA" id="ARBA00022729"/>
    </source>
</evidence>
<dbReference type="PRINTS" id="PR00734">
    <property type="entry name" value="GLHYDRLASE7"/>
</dbReference>
<comment type="caution">
    <text evidence="15">The sequence shown here is derived from an EMBL/GenBank/DDBJ whole genome shotgun (WGS) entry which is preliminary data.</text>
</comment>
<dbReference type="Gene3D" id="2.70.100.10">
    <property type="entry name" value="Glycoside hydrolase, family 7, domain"/>
    <property type="match status" value="1"/>
</dbReference>
<feature type="domain" description="CBM1" evidence="14">
    <location>
        <begin position="17"/>
        <end position="53"/>
    </location>
</feature>
<feature type="compositionally biased region" description="Pro residues" evidence="12">
    <location>
        <begin position="59"/>
        <end position="70"/>
    </location>
</feature>
<keyword evidence="6" id="KW-1015">Disulfide bond</keyword>
<evidence type="ECO:0000256" key="13">
    <source>
        <dbReference type="SAM" id="SignalP"/>
    </source>
</evidence>
<dbReference type="EMBL" id="JADGKB010000007">
    <property type="protein sequence ID" value="KAJ3261167.1"/>
    <property type="molecule type" value="Genomic_DNA"/>
</dbReference>
<dbReference type="InterPro" id="IPR013320">
    <property type="entry name" value="ConA-like_dom_sf"/>
</dbReference>
<evidence type="ECO:0000256" key="11">
    <source>
        <dbReference type="RuleBase" id="RU361164"/>
    </source>
</evidence>
<keyword evidence="9 11" id="KW-0326">Glycosidase</keyword>
<dbReference type="PROSITE" id="PS51164">
    <property type="entry name" value="CBM1_2"/>
    <property type="match status" value="1"/>
</dbReference>
<evidence type="ECO:0000256" key="1">
    <source>
        <dbReference type="ARBA" id="ARBA00001641"/>
    </source>
</evidence>
<evidence type="ECO:0000256" key="10">
    <source>
        <dbReference type="ARBA" id="ARBA00023326"/>
    </source>
</evidence>
<evidence type="ECO:0000256" key="2">
    <source>
        <dbReference type="ARBA" id="ARBA00006044"/>
    </source>
</evidence>
<evidence type="ECO:0000256" key="5">
    <source>
        <dbReference type="ARBA" id="ARBA00023001"/>
    </source>
</evidence>
<dbReference type="Pfam" id="PF00734">
    <property type="entry name" value="CBM_1"/>
    <property type="match status" value="1"/>
</dbReference>
<dbReference type="GO" id="GO:0016162">
    <property type="term" value="F:cellulose 1,4-beta-cellobiosidase activity"/>
    <property type="evidence" value="ECO:0007669"/>
    <property type="project" value="UniProtKB-EC"/>
</dbReference>
<keyword evidence="8" id="KW-0119">Carbohydrate metabolism</keyword>
<protein>
    <recommendedName>
        <fullName evidence="11">Glucanase</fullName>
        <ecNumber evidence="11">3.2.1.-</ecNumber>
    </recommendedName>
</protein>
<dbReference type="InterPro" id="IPR000254">
    <property type="entry name" value="CBD"/>
</dbReference>